<dbReference type="AlphaFoldDB" id="C3ZLU9"/>
<dbReference type="Gene3D" id="3.30.470.20">
    <property type="entry name" value="ATP-grasp fold, B domain"/>
    <property type="match status" value="1"/>
</dbReference>
<reference evidence="7" key="1">
    <citation type="journal article" date="2008" name="Nature">
        <title>The amphioxus genome and the evolution of the chordate karyotype.</title>
        <authorList>
            <consortium name="US DOE Joint Genome Institute (JGI-PGF)"/>
            <person name="Putnam N.H."/>
            <person name="Butts T."/>
            <person name="Ferrier D.E.K."/>
            <person name="Furlong R.F."/>
            <person name="Hellsten U."/>
            <person name="Kawashima T."/>
            <person name="Robinson-Rechavi M."/>
            <person name="Shoguchi E."/>
            <person name="Terry A."/>
            <person name="Yu J.-K."/>
            <person name="Benito-Gutierrez E.L."/>
            <person name="Dubchak I."/>
            <person name="Garcia-Fernandez J."/>
            <person name="Gibson-Brown J.J."/>
            <person name="Grigoriev I.V."/>
            <person name="Horton A.C."/>
            <person name="de Jong P.J."/>
            <person name="Jurka J."/>
            <person name="Kapitonov V.V."/>
            <person name="Kohara Y."/>
            <person name="Kuroki Y."/>
            <person name="Lindquist E."/>
            <person name="Lucas S."/>
            <person name="Osoegawa K."/>
            <person name="Pennacchio L.A."/>
            <person name="Salamov A.A."/>
            <person name="Satou Y."/>
            <person name="Sauka-Spengler T."/>
            <person name="Schmutz J."/>
            <person name="Shin-I T."/>
            <person name="Toyoda A."/>
            <person name="Bronner-Fraser M."/>
            <person name="Fujiyama A."/>
            <person name="Holland L.Z."/>
            <person name="Holland P.W.H."/>
            <person name="Satoh N."/>
            <person name="Rokhsar D.S."/>
        </authorList>
    </citation>
    <scope>NUCLEOTIDE SEQUENCE [LARGE SCALE GENOMIC DNA]</scope>
    <source>
        <strain evidence="7">S238N-H82</strain>
        <tissue evidence="7">Testes</tissue>
    </source>
</reference>
<organism>
    <name type="scientific">Branchiostoma floridae</name>
    <name type="common">Florida lancelet</name>
    <name type="synonym">Amphioxus</name>
    <dbReference type="NCBI Taxonomy" id="7739"/>
    <lineage>
        <taxon>Eukaryota</taxon>
        <taxon>Metazoa</taxon>
        <taxon>Chordata</taxon>
        <taxon>Cephalochordata</taxon>
        <taxon>Leptocardii</taxon>
        <taxon>Amphioxiformes</taxon>
        <taxon>Branchiostomatidae</taxon>
        <taxon>Branchiostoma</taxon>
    </lineage>
</organism>
<dbReference type="InterPro" id="IPR011761">
    <property type="entry name" value="ATP-grasp"/>
</dbReference>
<gene>
    <name evidence="7" type="ORF">BRAFLDRAFT_132457</name>
</gene>
<feature type="domain" description="ATP-grasp" evidence="6">
    <location>
        <begin position="108"/>
        <end position="341"/>
    </location>
</feature>
<feature type="region of interest" description="Disordered" evidence="5">
    <location>
        <begin position="613"/>
        <end position="636"/>
    </location>
</feature>
<accession>C3ZLU9</accession>
<dbReference type="GO" id="GO:0046872">
    <property type="term" value="F:metal ion binding"/>
    <property type="evidence" value="ECO:0007669"/>
    <property type="project" value="InterPro"/>
</dbReference>
<dbReference type="GO" id="GO:0005524">
    <property type="term" value="F:ATP binding"/>
    <property type="evidence" value="ECO:0007669"/>
    <property type="project" value="UniProtKB-UniRule"/>
</dbReference>
<keyword evidence="1" id="KW-0436">Ligase</keyword>
<feature type="compositionally biased region" description="Low complexity" evidence="5">
    <location>
        <begin position="770"/>
        <end position="779"/>
    </location>
</feature>
<protein>
    <recommendedName>
        <fullName evidence="6">ATP-grasp domain-containing protein</fullName>
    </recommendedName>
</protein>
<dbReference type="SUPFAM" id="SSF56059">
    <property type="entry name" value="Glutathione synthetase ATP-binding domain-like"/>
    <property type="match status" value="1"/>
</dbReference>
<evidence type="ECO:0000256" key="1">
    <source>
        <dbReference type="ARBA" id="ARBA00022598"/>
    </source>
</evidence>
<evidence type="ECO:0000256" key="2">
    <source>
        <dbReference type="ARBA" id="ARBA00022741"/>
    </source>
</evidence>
<dbReference type="GO" id="GO:0016874">
    <property type="term" value="F:ligase activity"/>
    <property type="evidence" value="ECO:0007669"/>
    <property type="project" value="UniProtKB-KW"/>
</dbReference>
<evidence type="ECO:0000256" key="5">
    <source>
        <dbReference type="SAM" id="MobiDB-lite"/>
    </source>
</evidence>
<dbReference type="eggNOG" id="ENOG502TG4A">
    <property type="taxonomic scope" value="Eukaryota"/>
</dbReference>
<keyword evidence="3 4" id="KW-0067">ATP-binding</keyword>
<dbReference type="PANTHER" id="PTHR43585:SF2">
    <property type="entry name" value="ATP-GRASP ENZYME FSQD"/>
    <property type="match status" value="1"/>
</dbReference>
<sequence>MAAKQPVTILVPFCYRAIDYSTTENLLRTCEGIPVGKVIFSYLEGAESLLDYFYRLKDFVIDNDVDVVLALSDIATLVQSALVREFPSRLKGPSVESSFLAYHKVYTSQYLDPDTDPSSHGVLDLDSKTLLEDADVLLKRLKLPAFAKVPCGDASQGVWKISSAGQLTDVLGAVGQLNERHYSQNEHISSATFMRDFLQKVLDVDHYPMVLRDTIIVEPYIDAPAKVCVDGCVYNKEILHWAISDSLHWPGQDIPFQGSYMPSTLSDTIQRRLWGGFDKVVGRMVDHGFNNQFVHVEYFILADGQIKLIEVNARMSGNLSGLYAACLSGPPPLQALLGLCCGVRPALPAPTGRAALNLPLQVHDNYTGKVRDMVNLSEVEILKGDSDVKITWIMAFDDEFLPVPRFVWNVQPGGYQESWAPAASKRTAGKMMADMMAESGTRKKRGNYATYSPEIRARIAKMCIEIGPQRTAACMSIELGRQLNESTVRYIKNSFNQEVQGRPVSIKGSPIGGVLDSRRHHLQLHMDKGGLPNLFNVLPETGTEHVPMKIPGREKVCKWCSLQKKKQAVRGRTSETTFACSVCHVRLHPKMCFDSYHQWAMAQRADRGLRTTGERGLASGHLGENLSSDEEESPNRMYVETESLPITSTGPRLMDTVSLEEDRTISIRQSVAGSNRLPGVRPAPSATVSKPGPEIEIVSVKSPATSRISTGAPGVRTTMQSSPQHLAQGQVNAGMGQQNPQPRIINTVSLSRPQVGAAGQDRPTSRVAFPSTSQQTQQPRPVACFKAPMRELPTPLPLPDFANSEDTQLRHAARSGNLHMYRTHIVRECAKFYSRMKPNLSRQDYARIGEAMTTAYPWLQGKGATPWSSFTRKLTKSLQRRRYYLKHNR</sequence>
<dbReference type="PROSITE" id="PS50975">
    <property type="entry name" value="ATP_GRASP"/>
    <property type="match status" value="1"/>
</dbReference>
<dbReference type="InterPro" id="IPR052032">
    <property type="entry name" value="ATP-dep_AA_Ligase"/>
</dbReference>
<evidence type="ECO:0000256" key="4">
    <source>
        <dbReference type="PROSITE-ProRule" id="PRU00409"/>
    </source>
</evidence>
<evidence type="ECO:0000256" key="3">
    <source>
        <dbReference type="ARBA" id="ARBA00022840"/>
    </source>
</evidence>
<evidence type="ECO:0000259" key="6">
    <source>
        <dbReference type="PROSITE" id="PS50975"/>
    </source>
</evidence>
<evidence type="ECO:0000313" key="7">
    <source>
        <dbReference type="EMBL" id="EEN46430.1"/>
    </source>
</evidence>
<dbReference type="EMBL" id="GG666642">
    <property type="protein sequence ID" value="EEN46430.1"/>
    <property type="molecule type" value="Genomic_DNA"/>
</dbReference>
<proteinExistence type="predicted"/>
<name>C3ZLU9_BRAFL</name>
<dbReference type="InParanoid" id="C3ZLU9"/>
<feature type="region of interest" description="Disordered" evidence="5">
    <location>
        <begin position="755"/>
        <end position="780"/>
    </location>
</feature>
<dbReference type="PANTHER" id="PTHR43585">
    <property type="entry name" value="FUMIPYRROLE BIOSYNTHESIS PROTEIN C"/>
    <property type="match status" value="1"/>
</dbReference>
<keyword evidence="2 4" id="KW-0547">Nucleotide-binding</keyword>